<dbReference type="AlphaFoldDB" id="A0A6L6X5M7"/>
<dbReference type="RefSeq" id="WP_157168385.1">
    <property type="nucleotide sequence ID" value="NZ_WPNZ01000021.1"/>
</dbReference>
<reference evidence="3 4" key="1">
    <citation type="submission" date="2019-11" db="EMBL/GenBank/DDBJ databases">
        <title>Streptomyces typhae sp. nov., a novel endophytic actinomycete isolated from the root of cattail pollen (Typha angustifolia L.).</title>
        <authorList>
            <person name="Peng C."/>
        </authorList>
    </citation>
    <scope>NUCLEOTIDE SEQUENCE [LARGE SCALE GENOMIC DNA]</scope>
    <source>
        <strain evidence="4">p1417</strain>
    </source>
</reference>
<proteinExistence type="inferred from homology"/>
<evidence type="ECO:0000259" key="2">
    <source>
        <dbReference type="PROSITE" id="PS51462"/>
    </source>
</evidence>
<dbReference type="PANTHER" id="PTHR43736">
    <property type="entry name" value="ADP-RIBOSE PYROPHOSPHATASE"/>
    <property type="match status" value="1"/>
</dbReference>
<feature type="domain" description="Nudix hydrolase" evidence="2">
    <location>
        <begin position="46"/>
        <end position="180"/>
    </location>
</feature>
<accession>A0A6L6X5M7</accession>
<dbReference type="PANTHER" id="PTHR43736:SF1">
    <property type="entry name" value="DIHYDRONEOPTERIN TRIPHOSPHATE DIPHOSPHATASE"/>
    <property type="match status" value="1"/>
</dbReference>
<organism evidence="3 4">
    <name type="scientific">Streptomyces typhae</name>
    <dbReference type="NCBI Taxonomy" id="2681492"/>
    <lineage>
        <taxon>Bacteria</taxon>
        <taxon>Bacillati</taxon>
        <taxon>Actinomycetota</taxon>
        <taxon>Actinomycetes</taxon>
        <taxon>Kitasatosporales</taxon>
        <taxon>Streptomycetaceae</taxon>
        <taxon>Streptomyces</taxon>
    </lineage>
</organism>
<evidence type="ECO:0000256" key="1">
    <source>
        <dbReference type="ARBA" id="ARBA00005582"/>
    </source>
</evidence>
<comment type="caution">
    <text evidence="3">The sequence shown here is derived from an EMBL/GenBank/DDBJ whole genome shotgun (WGS) entry which is preliminary data.</text>
</comment>
<dbReference type="PROSITE" id="PS51462">
    <property type="entry name" value="NUDIX"/>
    <property type="match status" value="1"/>
</dbReference>
<gene>
    <name evidence="3" type="ORF">GPA10_31100</name>
</gene>
<name>A0A6L6X5M7_9ACTN</name>
<keyword evidence="4" id="KW-1185">Reference proteome</keyword>
<dbReference type="SUPFAM" id="SSF55811">
    <property type="entry name" value="Nudix"/>
    <property type="match status" value="1"/>
</dbReference>
<evidence type="ECO:0000313" key="3">
    <source>
        <dbReference type="EMBL" id="MVO89082.1"/>
    </source>
</evidence>
<dbReference type="InterPro" id="IPR000086">
    <property type="entry name" value="NUDIX_hydrolase_dom"/>
</dbReference>
<dbReference type="EMBL" id="WPNZ01000021">
    <property type="protein sequence ID" value="MVO89082.1"/>
    <property type="molecule type" value="Genomic_DNA"/>
</dbReference>
<protein>
    <submittedName>
        <fullName evidence="3">NUDIX domain-containing protein</fullName>
    </submittedName>
</protein>
<dbReference type="CDD" id="cd03674">
    <property type="entry name" value="NUDIX_Hydrolase"/>
    <property type="match status" value="1"/>
</dbReference>
<sequence>MPITADHVRTTLAEYANAHPEDKHTLAPLSELLDQGADVTNRKEFRGHATAGAVLVNDQRQALFIHHVALNKWLTPGGHLEPEDTNLMHAALRELVEETGITLSVAPVQPTPIHVDVHPIPANDSKDEPAHWHADFRYVFQVTGEHSVTLQEEEVSGYAWREIDTIADETLRGRVLAALR</sequence>
<dbReference type="Gene3D" id="3.90.79.10">
    <property type="entry name" value="Nucleoside Triphosphate Pyrophosphohydrolase"/>
    <property type="match status" value="1"/>
</dbReference>
<dbReference type="Proteomes" id="UP000483802">
    <property type="component" value="Unassembled WGS sequence"/>
</dbReference>
<dbReference type="InterPro" id="IPR015797">
    <property type="entry name" value="NUDIX_hydrolase-like_dom_sf"/>
</dbReference>
<evidence type="ECO:0000313" key="4">
    <source>
        <dbReference type="Proteomes" id="UP000483802"/>
    </source>
</evidence>
<dbReference type="Pfam" id="PF00293">
    <property type="entry name" value="NUDIX"/>
    <property type="match status" value="1"/>
</dbReference>
<comment type="similarity">
    <text evidence="1">Belongs to the Nudix hydrolase family.</text>
</comment>